<protein>
    <submittedName>
        <fullName evidence="1">DNA, contig: SP613</fullName>
    </submittedName>
</protein>
<gene>
    <name evidence="1" type="ORF">SP6_13_00820</name>
</gene>
<organism evidence="1 2">
    <name type="scientific">Sphingomonas paucimobilis NBRC 13935</name>
    <dbReference type="NCBI Taxonomy" id="1219050"/>
    <lineage>
        <taxon>Bacteria</taxon>
        <taxon>Pseudomonadati</taxon>
        <taxon>Pseudomonadota</taxon>
        <taxon>Alphaproteobacteria</taxon>
        <taxon>Sphingomonadales</taxon>
        <taxon>Sphingomonadaceae</taxon>
        <taxon>Sphingomonas</taxon>
    </lineage>
</organism>
<reference evidence="1 2" key="1">
    <citation type="submission" date="2014-08" db="EMBL/GenBank/DDBJ databases">
        <title>Whole genome shotgun sequence of Sphingomonas paucimobilis NBRC 13935.</title>
        <authorList>
            <person name="Hosoyama A."/>
            <person name="Hashimoto M."/>
            <person name="Hosoyama Y."/>
            <person name="Noguchi M."/>
            <person name="Uohara A."/>
            <person name="Ohji S."/>
            <person name="Katano-Makiyama Y."/>
            <person name="Ichikawa N."/>
            <person name="Kimura A."/>
            <person name="Yamazoe A."/>
            <person name="Fujita N."/>
        </authorList>
    </citation>
    <scope>NUCLEOTIDE SEQUENCE [LARGE SCALE GENOMIC DNA]</scope>
    <source>
        <strain evidence="1 2">NBRC 13935</strain>
    </source>
</reference>
<accession>A0A0C9M0M2</accession>
<comment type="caution">
    <text evidence="1">The sequence shown here is derived from an EMBL/GenBank/DDBJ whole genome shotgun (WGS) entry which is preliminary data.</text>
</comment>
<name>A0A0C9M0M2_SPHPI</name>
<dbReference type="Proteomes" id="UP000032025">
    <property type="component" value="Unassembled WGS sequence"/>
</dbReference>
<evidence type="ECO:0000313" key="2">
    <source>
        <dbReference type="Proteomes" id="UP000032025"/>
    </source>
</evidence>
<proteinExistence type="predicted"/>
<dbReference type="AlphaFoldDB" id="A0A0C9M0M2"/>
<keyword evidence="2" id="KW-1185">Reference proteome</keyword>
<dbReference type="EMBL" id="BBJS01000013">
    <property type="protein sequence ID" value="GAN12830.1"/>
    <property type="molecule type" value="Genomic_DNA"/>
</dbReference>
<evidence type="ECO:0000313" key="1">
    <source>
        <dbReference type="EMBL" id="GAN12830.1"/>
    </source>
</evidence>
<sequence length="80" mass="9010">MTTILETIKVRYAWVMAAGWPEKRKPLADTILSTSRWKPWTAPGFGSRFNDAKLASEVERNFHDLRGTCATHCKTAGLTD</sequence>